<keyword evidence="2" id="KW-0067">ATP-binding</keyword>
<comment type="caution">
    <text evidence="2">The sequence shown here is derived from an EMBL/GenBank/DDBJ whole genome shotgun (WGS) entry which is preliminary data.</text>
</comment>
<feature type="domain" description="NadR/Ttd14 AAA" evidence="1">
    <location>
        <begin position="7"/>
        <end position="170"/>
    </location>
</feature>
<dbReference type="RefSeq" id="WP_038987466.1">
    <property type="nucleotide sequence ID" value="NZ_JWJO01000049.1"/>
</dbReference>
<gene>
    <name evidence="2" type="ORF">AV926_17990</name>
</gene>
<organism evidence="2 3">
    <name type="scientific">Myroides marinus</name>
    <dbReference type="NCBI Taxonomy" id="703342"/>
    <lineage>
        <taxon>Bacteria</taxon>
        <taxon>Pseudomonadati</taxon>
        <taxon>Bacteroidota</taxon>
        <taxon>Flavobacteriia</taxon>
        <taxon>Flavobacteriales</taxon>
        <taxon>Flavobacteriaceae</taxon>
        <taxon>Myroides</taxon>
    </lineage>
</organism>
<dbReference type="OrthoDB" id="5638848at2"/>
<dbReference type="GO" id="GO:0005524">
    <property type="term" value="F:ATP binding"/>
    <property type="evidence" value="ECO:0007669"/>
    <property type="project" value="UniProtKB-KW"/>
</dbReference>
<reference evidence="2 3" key="1">
    <citation type="submission" date="2016-01" db="EMBL/GenBank/DDBJ databases">
        <title>Whole genome sequencing of Myroides marinus L41.</title>
        <authorList>
            <person name="Hong K.W."/>
        </authorList>
    </citation>
    <scope>NUCLEOTIDE SEQUENCE [LARGE SCALE GENOMIC DNA]</scope>
    <source>
        <strain evidence="2 3">L41</strain>
    </source>
</reference>
<dbReference type="Gene3D" id="3.40.50.300">
    <property type="entry name" value="P-loop containing nucleotide triphosphate hydrolases"/>
    <property type="match status" value="1"/>
</dbReference>
<evidence type="ECO:0000313" key="2">
    <source>
        <dbReference type="EMBL" id="KZE74128.1"/>
    </source>
</evidence>
<proteinExistence type="predicted"/>
<dbReference type="InterPro" id="IPR027417">
    <property type="entry name" value="P-loop_NTPase"/>
</dbReference>
<accession>A0A163V061</accession>
<dbReference type="InterPro" id="IPR038727">
    <property type="entry name" value="NadR/Ttd14_AAA_dom"/>
</dbReference>
<sequence>MSVPPFYIFTGGPGSGKTTLLAALEDRGYQVMPEVGRAIIQREQIVLDSEVLPWKNKQMFYEAMLNTSIQDYQYCFKEKIVLWDRGIIDSIGYAILEDLVISEQHIKVFKELSYQEIVFILPPWQEIYTQDKERKQDMAVAIQTYEVMKNMYQQMGYTLVEVPKGTVEERVEFVVEVLNKSEYERNNRNR</sequence>
<evidence type="ECO:0000313" key="3">
    <source>
        <dbReference type="Proteomes" id="UP000076630"/>
    </source>
</evidence>
<dbReference type="Proteomes" id="UP000076630">
    <property type="component" value="Unassembled WGS sequence"/>
</dbReference>
<dbReference type="Pfam" id="PF13521">
    <property type="entry name" value="AAA_28"/>
    <property type="match status" value="1"/>
</dbReference>
<dbReference type="EMBL" id="LQNU01000095">
    <property type="protein sequence ID" value="KZE74128.1"/>
    <property type="molecule type" value="Genomic_DNA"/>
</dbReference>
<dbReference type="AlphaFoldDB" id="A0A163V061"/>
<name>A0A163V061_9FLAO</name>
<protein>
    <submittedName>
        <fullName evidence="2">ATP-binding protein</fullName>
    </submittedName>
</protein>
<keyword evidence="2" id="KW-0547">Nucleotide-binding</keyword>
<keyword evidence="3" id="KW-1185">Reference proteome</keyword>
<evidence type="ECO:0000259" key="1">
    <source>
        <dbReference type="Pfam" id="PF13521"/>
    </source>
</evidence>
<dbReference type="SUPFAM" id="SSF52540">
    <property type="entry name" value="P-loop containing nucleoside triphosphate hydrolases"/>
    <property type="match status" value="1"/>
</dbReference>